<evidence type="ECO:0000256" key="1">
    <source>
        <dbReference type="ARBA" id="ARBA00003908"/>
    </source>
</evidence>
<gene>
    <name evidence="9" type="ORF">V6M85_03620</name>
</gene>
<dbReference type="Pfam" id="PF02776">
    <property type="entry name" value="TPP_enzyme_N"/>
    <property type="match status" value="1"/>
</dbReference>
<evidence type="ECO:0000256" key="2">
    <source>
        <dbReference type="ARBA" id="ARBA00007812"/>
    </source>
</evidence>
<dbReference type="RefSeq" id="WP_338603091.1">
    <property type="nucleotide sequence ID" value="NZ_CP146016.1"/>
</dbReference>
<evidence type="ECO:0000313" key="10">
    <source>
        <dbReference type="Proteomes" id="UP001432202"/>
    </source>
</evidence>
<dbReference type="GeneID" id="89335826"/>
<dbReference type="GO" id="GO:0003984">
    <property type="term" value="F:acetolactate synthase activity"/>
    <property type="evidence" value="ECO:0007669"/>
    <property type="project" value="TreeGrafter"/>
</dbReference>
<dbReference type="CDD" id="cd07035">
    <property type="entry name" value="TPP_PYR_POX_like"/>
    <property type="match status" value="1"/>
</dbReference>
<dbReference type="SUPFAM" id="SSF52518">
    <property type="entry name" value="Thiamin diphosphate-binding fold (THDP-binding)"/>
    <property type="match status" value="2"/>
</dbReference>
<dbReference type="AlphaFoldDB" id="A0AAX4L4Q2"/>
<comment type="similarity">
    <text evidence="2">Belongs to the TPP enzyme family.</text>
</comment>
<evidence type="ECO:0000256" key="5">
    <source>
        <dbReference type="ARBA" id="ARBA00023052"/>
    </source>
</evidence>
<reference evidence="9 10" key="1">
    <citation type="submission" date="2024-02" db="EMBL/GenBank/DDBJ databases">
        <title>STSV induces naive adaptation in Sulfolobus.</title>
        <authorList>
            <person name="Xiang X."/>
            <person name="Song M."/>
        </authorList>
    </citation>
    <scope>NUCLEOTIDE SEQUENCE [LARGE SCALE GENOMIC DNA]</scope>
    <source>
        <strain evidence="9 10">RT2</strain>
    </source>
</reference>
<evidence type="ECO:0000256" key="6">
    <source>
        <dbReference type="ARBA" id="ARBA00048893"/>
    </source>
</evidence>
<dbReference type="PANTHER" id="PTHR18968">
    <property type="entry name" value="THIAMINE PYROPHOSPHATE ENZYMES"/>
    <property type="match status" value="1"/>
</dbReference>
<dbReference type="GO" id="GO:0019164">
    <property type="term" value="F:pyruvate synthase activity"/>
    <property type="evidence" value="ECO:0007669"/>
    <property type="project" value="UniProtKB-ARBA"/>
</dbReference>
<dbReference type="Gene3D" id="3.40.50.1220">
    <property type="entry name" value="TPP-binding domain"/>
    <property type="match status" value="1"/>
</dbReference>
<dbReference type="Pfam" id="PF02775">
    <property type="entry name" value="TPP_enzyme_C"/>
    <property type="match status" value="1"/>
</dbReference>
<comment type="catalytic activity">
    <reaction evidence="6">
        <text>a 2-oxocarboxylate + 2 oxidized [2Fe-2S]-[ferredoxin] + CoA = an acyl-CoA + 2 reduced [2Fe-2S]-[ferredoxin] + CO2 + H(+)</text>
        <dbReference type="Rhea" id="RHEA:42316"/>
        <dbReference type="Rhea" id="RHEA-COMP:10000"/>
        <dbReference type="Rhea" id="RHEA-COMP:10001"/>
        <dbReference type="ChEBI" id="CHEBI:15378"/>
        <dbReference type="ChEBI" id="CHEBI:16526"/>
        <dbReference type="ChEBI" id="CHEBI:33737"/>
        <dbReference type="ChEBI" id="CHEBI:33738"/>
        <dbReference type="ChEBI" id="CHEBI:35179"/>
        <dbReference type="ChEBI" id="CHEBI:57287"/>
        <dbReference type="ChEBI" id="CHEBI:58342"/>
        <dbReference type="EC" id="1.2.7.11"/>
    </reaction>
</comment>
<dbReference type="InterPro" id="IPR045229">
    <property type="entry name" value="TPP_enz"/>
</dbReference>
<dbReference type="InterPro" id="IPR011766">
    <property type="entry name" value="TPP_enzyme_TPP-bd"/>
</dbReference>
<proteinExistence type="inferred from homology"/>
<dbReference type="EC" id="1.2.7.11" evidence="4"/>
<protein>
    <recommendedName>
        <fullName evidence="4">2-oxoacid oxidoreductase (ferredoxin)</fullName>
        <ecNumber evidence="4">1.2.7.11</ecNumber>
    </recommendedName>
</protein>
<dbReference type="InterPro" id="IPR029061">
    <property type="entry name" value="THDP-binding"/>
</dbReference>
<feature type="domain" description="Thiamine pyrophosphate enzyme TPP-binding" evidence="7">
    <location>
        <begin position="412"/>
        <end position="574"/>
    </location>
</feature>
<dbReference type="Proteomes" id="UP001432202">
    <property type="component" value="Chromosome"/>
</dbReference>
<keyword evidence="5" id="KW-0786">Thiamine pyrophosphate</keyword>
<comment type="function">
    <text evidence="1">Catalyzes the coenzyme A-dependent oxidative decarboxylation of different 2-oxoacids such as 2-oxoglutarate, pyruvate and 2-oxobutyrate to form their CoA derivatives.</text>
</comment>
<evidence type="ECO:0000259" key="8">
    <source>
        <dbReference type="Pfam" id="PF02776"/>
    </source>
</evidence>
<name>A0AAX4L4Q2_9CREN</name>
<dbReference type="GO" id="GO:0018491">
    <property type="term" value="F:2-oxobutyrate synthase activity"/>
    <property type="evidence" value="ECO:0007669"/>
    <property type="project" value="UniProtKB-ARBA"/>
</dbReference>
<feature type="domain" description="Thiamine pyrophosphate enzyme N-terminal TPP-binding" evidence="8">
    <location>
        <begin position="10"/>
        <end position="109"/>
    </location>
</feature>
<evidence type="ECO:0000256" key="3">
    <source>
        <dbReference type="ARBA" id="ARBA00011631"/>
    </source>
</evidence>
<dbReference type="GO" id="GO:0009097">
    <property type="term" value="P:isoleucine biosynthetic process"/>
    <property type="evidence" value="ECO:0007669"/>
    <property type="project" value="TreeGrafter"/>
</dbReference>
<accession>A0AAX4L4Q2</accession>
<dbReference type="PANTHER" id="PTHR18968:SF13">
    <property type="entry name" value="ACETOLACTATE SYNTHASE CATALYTIC SUBUNIT, MITOCHONDRIAL"/>
    <property type="match status" value="1"/>
</dbReference>
<dbReference type="SUPFAM" id="SSF52467">
    <property type="entry name" value="DHS-like NAD/FAD-binding domain"/>
    <property type="match status" value="1"/>
</dbReference>
<dbReference type="InterPro" id="IPR029035">
    <property type="entry name" value="DHS-like_NAD/FAD-binding_dom"/>
</dbReference>
<dbReference type="GO" id="GO:0030976">
    <property type="term" value="F:thiamine pyrophosphate binding"/>
    <property type="evidence" value="ECO:0007669"/>
    <property type="project" value="InterPro"/>
</dbReference>
<evidence type="ECO:0000313" key="9">
    <source>
        <dbReference type="EMBL" id="WWQ61181.1"/>
    </source>
</evidence>
<dbReference type="GO" id="GO:0050660">
    <property type="term" value="F:flavin adenine dinucleotide binding"/>
    <property type="evidence" value="ECO:0007669"/>
    <property type="project" value="TreeGrafter"/>
</dbReference>
<dbReference type="InterPro" id="IPR012001">
    <property type="entry name" value="Thiamin_PyroP_enz_TPP-bd_dom"/>
</dbReference>
<sequence>MSETKRKYATDIIVDLFKEYNIEYVSANIGSSFRALWESLVNYGNGNPELISAPHEEIAVGIAHGYAKVTNKPMIVLLHDTVGLLHATMAIYNAWCDRVPLILIDANGPLDVKRRRPWIDWVHTTLLPNSVIRDYVKWDDYAISLESFIRSFIRAYNITTETPSAPVFIGVDVNVLEQEENKEVKIPKISYNSTKFYPDVSIIKKVANEIAMAENPLIIAGRAGIIHENVNRLVNFAELTGSKVIDTLEYFNFPNTHPLDATFTNVIQDADVILAIDSLVLDYYLYKTDKLSREYKPLFRSDAKIFVIGNPIMKSWASDYEDLIPAQLIRSDSDTALDTLISITSNLKLDKEIINERIHKATETHNELRRAWLNEAKNSTGKPVSLSRLNLELWNAIRESEVDWVLTSVSHGEAVKWSRKIWDWTKPGCYIGWSRGAGLGYGLPIAIGASFALKEKGKLVIDLQPDGDLLYTSSALWVASHNNLPLLIVMYNNRAYFNDADHNALIAKMRNRDSERAFKVGGEIKDPPIDFATLAKSFGLVGIGPIDSGENLSEVFKEAINTIREKKVPVLVDIVTST</sequence>
<dbReference type="EMBL" id="CP146016">
    <property type="protein sequence ID" value="WWQ61181.1"/>
    <property type="molecule type" value="Genomic_DNA"/>
</dbReference>
<dbReference type="GO" id="GO:0005948">
    <property type="term" value="C:acetolactate synthase complex"/>
    <property type="evidence" value="ECO:0007669"/>
    <property type="project" value="TreeGrafter"/>
</dbReference>
<dbReference type="Gene3D" id="3.40.50.970">
    <property type="match status" value="2"/>
</dbReference>
<evidence type="ECO:0000256" key="4">
    <source>
        <dbReference type="ARBA" id="ARBA00012691"/>
    </source>
</evidence>
<comment type="subunit">
    <text evidence="3">Heterodimer composed of an alpha and a beta subunit.</text>
</comment>
<dbReference type="GO" id="GO:0047553">
    <property type="term" value="F:2-oxoglutarate synthase activity"/>
    <property type="evidence" value="ECO:0007669"/>
    <property type="project" value="UniProtKB-ARBA"/>
</dbReference>
<organism evidence="9 10">
    <name type="scientific">Sulfolobus tengchongensis</name>
    <dbReference type="NCBI Taxonomy" id="207809"/>
    <lineage>
        <taxon>Archaea</taxon>
        <taxon>Thermoproteota</taxon>
        <taxon>Thermoprotei</taxon>
        <taxon>Sulfolobales</taxon>
        <taxon>Sulfolobaceae</taxon>
        <taxon>Sulfolobus</taxon>
    </lineage>
</organism>
<dbReference type="GO" id="GO:0009099">
    <property type="term" value="P:L-valine biosynthetic process"/>
    <property type="evidence" value="ECO:0007669"/>
    <property type="project" value="TreeGrafter"/>
</dbReference>
<evidence type="ECO:0000259" key="7">
    <source>
        <dbReference type="Pfam" id="PF02775"/>
    </source>
</evidence>
<keyword evidence="10" id="KW-1185">Reference proteome</keyword>